<name>A0A0A8YPQ9_ARUDO</name>
<reference evidence="1" key="2">
    <citation type="journal article" date="2015" name="Data Brief">
        <title>Shoot transcriptome of the giant reed, Arundo donax.</title>
        <authorList>
            <person name="Barrero R.A."/>
            <person name="Guerrero F.D."/>
            <person name="Moolhuijzen P."/>
            <person name="Goolsby J.A."/>
            <person name="Tidwell J."/>
            <person name="Bellgard S.E."/>
            <person name="Bellgard M.I."/>
        </authorList>
    </citation>
    <scope>NUCLEOTIDE SEQUENCE</scope>
    <source>
        <tissue evidence="1">Shoot tissue taken approximately 20 cm above the soil surface</tissue>
    </source>
</reference>
<dbReference type="EMBL" id="GBRH01271075">
    <property type="protein sequence ID" value="JAD26820.1"/>
    <property type="molecule type" value="Transcribed_RNA"/>
</dbReference>
<proteinExistence type="predicted"/>
<sequence>MRPVAAELDRILGKEMSLTTVMGDGTAIVTLGSQLFTS</sequence>
<organism evidence="1">
    <name type="scientific">Arundo donax</name>
    <name type="common">Giant reed</name>
    <name type="synonym">Donax arundinaceus</name>
    <dbReference type="NCBI Taxonomy" id="35708"/>
    <lineage>
        <taxon>Eukaryota</taxon>
        <taxon>Viridiplantae</taxon>
        <taxon>Streptophyta</taxon>
        <taxon>Embryophyta</taxon>
        <taxon>Tracheophyta</taxon>
        <taxon>Spermatophyta</taxon>
        <taxon>Magnoliopsida</taxon>
        <taxon>Liliopsida</taxon>
        <taxon>Poales</taxon>
        <taxon>Poaceae</taxon>
        <taxon>PACMAD clade</taxon>
        <taxon>Arundinoideae</taxon>
        <taxon>Arundineae</taxon>
        <taxon>Arundo</taxon>
    </lineage>
</organism>
<protein>
    <submittedName>
        <fullName evidence="1">Uncharacterized protein</fullName>
    </submittedName>
</protein>
<accession>A0A0A8YPQ9</accession>
<evidence type="ECO:0000313" key="1">
    <source>
        <dbReference type="EMBL" id="JAD26820.1"/>
    </source>
</evidence>
<reference evidence="1" key="1">
    <citation type="submission" date="2014-09" db="EMBL/GenBank/DDBJ databases">
        <authorList>
            <person name="Magalhaes I.L.F."/>
            <person name="Oliveira U."/>
            <person name="Santos F.R."/>
            <person name="Vidigal T.H.D.A."/>
            <person name="Brescovit A.D."/>
            <person name="Santos A.J."/>
        </authorList>
    </citation>
    <scope>NUCLEOTIDE SEQUENCE</scope>
    <source>
        <tissue evidence="1">Shoot tissue taken approximately 20 cm above the soil surface</tissue>
    </source>
</reference>
<dbReference type="AlphaFoldDB" id="A0A0A8YPQ9"/>